<keyword evidence="3" id="KW-1185">Reference proteome</keyword>
<gene>
    <name evidence="2" type="ORF">SLS60_001310</name>
</gene>
<evidence type="ECO:0000313" key="3">
    <source>
        <dbReference type="Proteomes" id="UP001521785"/>
    </source>
</evidence>
<organism evidence="2 3">
    <name type="scientific">Paraconiothyrium brasiliense</name>
    <dbReference type="NCBI Taxonomy" id="300254"/>
    <lineage>
        <taxon>Eukaryota</taxon>
        <taxon>Fungi</taxon>
        <taxon>Dikarya</taxon>
        <taxon>Ascomycota</taxon>
        <taxon>Pezizomycotina</taxon>
        <taxon>Dothideomycetes</taxon>
        <taxon>Pleosporomycetidae</taxon>
        <taxon>Pleosporales</taxon>
        <taxon>Massarineae</taxon>
        <taxon>Didymosphaeriaceae</taxon>
        <taxon>Paraconiothyrium</taxon>
    </lineage>
</organism>
<name>A0ABR3S9I0_9PLEO</name>
<feature type="region of interest" description="Disordered" evidence="1">
    <location>
        <begin position="300"/>
        <end position="333"/>
    </location>
</feature>
<reference evidence="2 3" key="1">
    <citation type="submission" date="2024-02" db="EMBL/GenBank/DDBJ databases">
        <title>De novo assembly and annotation of 12 fungi associated with fruit tree decline syndrome in Ontario, Canada.</title>
        <authorList>
            <person name="Sulman M."/>
            <person name="Ellouze W."/>
            <person name="Ilyukhin E."/>
        </authorList>
    </citation>
    <scope>NUCLEOTIDE SEQUENCE [LARGE SCALE GENOMIC DNA]</scope>
    <source>
        <strain evidence="2 3">M42-189</strain>
    </source>
</reference>
<feature type="compositionally biased region" description="Polar residues" evidence="1">
    <location>
        <begin position="33"/>
        <end position="45"/>
    </location>
</feature>
<feature type="compositionally biased region" description="Polar residues" evidence="1">
    <location>
        <begin position="301"/>
        <end position="321"/>
    </location>
</feature>
<sequence length="582" mass="63418">MFDHSTIKQNEVLASGFSKAQSLAASAGDVSKRSSTNSLMPNQLRANRDSDDLPEESSYFTMVLSVNGYDVTVPILTDDATNFCKTVSNEFESSASPTQASTNADEPTEAPVDTHTSEAKHTSGDREPKPTTAPEYTNNTAPDTARMTVEPTKTTMESHGLEITSTNSASEGTTPASQSPPEDPPTSSSAKNGRSSIITTGTDDNPTLDHTFASRSTYISVAEDTPTPDPSIESSISNKHTITLDATTATTDDTLMITTMSSSDDPGKSRDASQDLAENSEAWASYYSYIDDLHSRLSEQLPDNSIDTPTSTEGQTATEALTPNADKPAKTGSKIAIRQQQQASQAAGMRNILPWFRTPFVWRRNGYHLHNSSEIEQVQGFSYKTILKSSKNKRRSPHVPVHDPLTGEEGLLSQFMAQEEPTPTTENTMTVTTVGNDKPTFGFDPHPHPRPPSTEDKPLPSFTLHTTKTPTRTSTTPDSAPELGDITDIPSPSHSSPVPSVTVPGNATHTGPGNITQPTEPSSGAFRHWPKNPFAASMFWGTGLWYLLMAYWEGWQQARGEFEWGWTDGMYRWVGREIVRYL</sequence>
<dbReference type="EMBL" id="JAKJXO020000001">
    <property type="protein sequence ID" value="KAL1613078.1"/>
    <property type="molecule type" value="Genomic_DNA"/>
</dbReference>
<feature type="region of interest" description="Disordered" evidence="1">
    <location>
        <begin position="164"/>
        <end position="208"/>
    </location>
</feature>
<evidence type="ECO:0000256" key="1">
    <source>
        <dbReference type="SAM" id="MobiDB-lite"/>
    </source>
</evidence>
<protein>
    <submittedName>
        <fullName evidence="2">Uncharacterized protein</fullName>
    </submittedName>
</protein>
<feature type="compositionally biased region" description="Polar residues" evidence="1">
    <location>
        <begin position="164"/>
        <end position="205"/>
    </location>
</feature>
<feature type="compositionally biased region" description="Low complexity" evidence="1">
    <location>
        <begin position="463"/>
        <end position="476"/>
    </location>
</feature>
<proteinExistence type="predicted"/>
<feature type="region of interest" description="Disordered" evidence="1">
    <location>
        <begin position="91"/>
        <end position="149"/>
    </location>
</feature>
<comment type="caution">
    <text evidence="2">The sequence shown here is derived from an EMBL/GenBank/DDBJ whole genome shotgun (WGS) entry which is preliminary data.</text>
</comment>
<evidence type="ECO:0000313" key="2">
    <source>
        <dbReference type="EMBL" id="KAL1613078.1"/>
    </source>
</evidence>
<feature type="region of interest" description="Disordered" evidence="1">
    <location>
        <begin position="440"/>
        <end position="483"/>
    </location>
</feature>
<feature type="region of interest" description="Disordered" evidence="1">
    <location>
        <begin position="24"/>
        <end position="54"/>
    </location>
</feature>
<accession>A0ABR3S9I0</accession>
<feature type="compositionally biased region" description="Basic and acidic residues" evidence="1">
    <location>
        <begin position="115"/>
        <end position="129"/>
    </location>
</feature>
<feature type="compositionally biased region" description="Polar residues" evidence="1">
    <location>
        <begin position="91"/>
        <end position="105"/>
    </location>
</feature>
<dbReference type="Proteomes" id="UP001521785">
    <property type="component" value="Unassembled WGS sequence"/>
</dbReference>